<comment type="similarity">
    <text evidence="2">Belongs to the lycopene cyclase family.</text>
</comment>
<evidence type="ECO:0000313" key="5">
    <source>
        <dbReference type="Proteomes" id="UP000236161"/>
    </source>
</evidence>
<dbReference type="OrthoDB" id="1716816at2759"/>
<dbReference type="Proteomes" id="UP000236161">
    <property type="component" value="Unassembled WGS sequence"/>
</dbReference>
<dbReference type="STRING" id="1088818.A0A2I0AL62"/>
<dbReference type="EMBL" id="KZ451974">
    <property type="protein sequence ID" value="PKA56303.1"/>
    <property type="molecule type" value="Genomic_DNA"/>
</dbReference>
<comment type="pathway">
    <text evidence="1">Carotenoid biosynthesis.</text>
</comment>
<dbReference type="AlphaFoldDB" id="A0A2I0AL62"/>
<evidence type="ECO:0000313" key="4">
    <source>
        <dbReference type="EMBL" id="PKA56303.1"/>
    </source>
</evidence>
<dbReference type="GO" id="GO:0016860">
    <property type="term" value="F:intramolecular oxidoreductase activity"/>
    <property type="evidence" value="ECO:0007669"/>
    <property type="project" value="UniProtKB-ARBA"/>
</dbReference>
<dbReference type="PRINTS" id="PR00420">
    <property type="entry name" value="RNGMNOXGNASE"/>
</dbReference>
<gene>
    <name evidence="4" type="primary">CCS</name>
    <name evidence="4" type="ORF">AXF42_Ash011233</name>
</gene>
<dbReference type="PANTHER" id="PTHR39757:SF9">
    <property type="entry name" value="CAPSANTHIN_CAPSORUBIN SYNTHASE, CHROMOPLAST PROTEIN"/>
    <property type="match status" value="1"/>
</dbReference>
<reference evidence="4 5" key="1">
    <citation type="journal article" date="2017" name="Nature">
        <title>The Apostasia genome and the evolution of orchids.</title>
        <authorList>
            <person name="Zhang G.Q."/>
            <person name="Liu K.W."/>
            <person name="Li Z."/>
            <person name="Lohaus R."/>
            <person name="Hsiao Y.Y."/>
            <person name="Niu S.C."/>
            <person name="Wang J.Y."/>
            <person name="Lin Y.C."/>
            <person name="Xu Q."/>
            <person name="Chen L.J."/>
            <person name="Yoshida K."/>
            <person name="Fujiwara S."/>
            <person name="Wang Z.W."/>
            <person name="Zhang Y.Q."/>
            <person name="Mitsuda N."/>
            <person name="Wang M."/>
            <person name="Liu G.H."/>
            <person name="Pecoraro L."/>
            <person name="Huang H.X."/>
            <person name="Xiao X.J."/>
            <person name="Lin M."/>
            <person name="Wu X.Y."/>
            <person name="Wu W.L."/>
            <person name="Chen Y.Y."/>
            <person name="Chang S.B."/>
            <person name="Sakamoto S."/>
            <person name="Ohme-Takagi M."/>
            <person name="Yagi M."/>
            <person name="Zeng S.J."/>
            <person name="Shen C.Y."/>
            <person name="Yeh C.M."/>
            <person name="Luo Y.B."/>
            <person name="Tsai W.C."/>
            <person name="Van de Peer Y."/>
            <person name="Liu Z.J."/>
        </authorList>
    </citation>
    <scope>NUCLEOTIDE SEQUENCE [LARGE SCALE GENOMIC DNA]</scope>
    <source>
        <strain evidence="5">cv. Shenzhen</strain>
        <tissue evidence="4">Stem</tissue>
    </source>
</reference>
<dbReference type="InterPro" id="IPR010108">
    <property type="entry name" value="Lycopene_cyclase_b/e"/>
</dbReference>
<evidence type="ECO:0000256" key="2">
    <source>
        <dbReference type="ARBA" id="ARBA00006599"/>
    </source>
</evidence>
<dbReference type="SUPFAM" id="SSF51905">
    <property type="entry name" value="FAD/NAD(P)-binding domain"/>
    <property type="match status" value="1"/>
</dbReference>
<dbReference type="PANTHER" id="PTHR39757">
    <property type="match status" value="1"/>
</dbReference>
<dbReference type="InterPro" id="IPR036188">
    <property type="entry name" value="FAD/NAD-bd_sf"/>
</dbReference>
<accession>A0A2I0AL62</accession>
<protein>
    <submittedName>
        <fullName evidence="4">Capsanthin/capsorubin synthase, chromoplast</fullName>
        <ecNumber evidence="4">5.3.99.8</ecNumber>
    </submittedName>
</protein>
<evidence type="ECO:0000256" key="1">
    <source>
        <dbReference type="ARBA" id="ARBA00004829"/>
    </source>
</evidence>
<keyword evidence="3 4" id="KW-0413">Isomerase</keyword>
<dbReference type="NCBIfam" id="TIGR01790">
    <property type="entry name" value="carotene-cycl"/>
    <property type="match status" value="1"/>
</dbReference>
<organism evidence="4 5">
    <name type="scientific">Apostasia shenzhenica</name>
    <dbReference type="NCBI Taxonomy" id="1088818"/>
    <lineage>
        <taxon>Eukaryota</taxon>
        <taxon>Viridiplantae</taxon>
        <taxon>Streptophyta</taxon>
        <taxon>Embryophyta</taxon>
        <taxon>Tracheophyta</taxon>
        <taxon>Spermatophyta</taxon>
        <taxon>Magnoliopsida</taxon>
        <taxon>Liliopsida</taxon>
        <taxon>Asparagales</taxon>
        <taxon>Orchidaceae</taxon>
        <taxon>Apostasioideae</taxon>
        <taxon>Apostasia</taxon>
    </lineage>
</organism>
<name>A0A2I0AL62_9ASPA</name>
<dbReference type="GO" id="GO:0016705">
    <property type="term" value="F:oxidoreductase activity, acting on paired donors, with incorporation or reduction of molecular oxygen"/>
    <property type="evidence" value="ECO:0007669"/>
    <property type="project" value="InterPro"/>
</dbReference>
<evidence type="ECO:0000256" key="3">
    <source>
        <dbReference type="ARBA" id="ARBA00023235"/>
    </source>
</evidence>
<dbReference type="Gene3D" id="3.50.50.60">
    <property type="entry name" value="FAD/NAD(P)-binding domain"/>
    <property type="match status" value="1"/>
</dbReference>
<sequence>MAAAFTLLFFSPPPLSNKLLAANPRPLIPSGSIRSSRGPHLRCSFFDLQPEHHPESLSLPLDRHDPSGPAYDAAIIGCGPSGLRLAELASSRGLRICCIDPAPLSPWPNNYGSWVDELTPLGLPSCIDHIWSSAAVFLDERSAKLLERPYCRISRRELKTRLLESCAAAGVRFHRARALSVNHQEFSSSVSCSDGTKIPASLVIDATGFASLFVDYDAGVKRDHGYQIAHGILAEVDSHPFDPKQMVLMDWRDGHMANEPYLRQANLKTPTFLYAMPLDERLVFLEETSLVSRPMLSYNEIKKRMAARLRHLGIRVRRVLEDEKCVIRMGGPLPRMPQGVVGLGGAAAMAHPSTGYMVARTLAVAPAVADAMAECLGSTRMIRGRQLQARVWASLWTPERRAEREFYKFGMETLLRLDLAGTRAFFDAFFDLDPYYWQGFLSSKLSLWELLALSLALFRRASGRSKMDVITKCPLPLARMAGNLAHQYI</sequence>
<dbReference type="Pfam" id="PF05834">
    <property type="entry name" value="Lycopene_cycl"/>
    <property type="match status" value="1"/>
</dbReference>
<keyword evidence="5" id="KW-1185">Reference proteome</keyword>
<proteinExistence type="inferred from homology"/>
<dbReference type="EC" id="5.3.99.8" evidence="4"/>
<dbReference type="GO" id="GO:0016117">
    <property type="term" value="P:carotenoid biosynthetic process"/>
    <property type="evidence" value="ECO:0007669"/>
    <property type="project" value="InterPro"/>
</dbReference>